<evidence type="ECO:0000313" key="1">
    <source>
        <dbReference type="EMBL" id="EIM31704.1"/>
    </source>
</evidence>
<dbReference type="SUPFAM" id="SSF81273">
    <property type="entry name" value="H-NS histone-like proteins"/>
    <property type="match status" value="1"/>
</dbReference>
<keyword evidence="2" id="KW-1185">Reference proteome</keyword>
<keyword evidence="1" id="KW-0238">DNA-binding</keyword>
<name>I4Z662_9BURK</name>
<gene>
    <name evidence="1" type="ORF">LepocDRAFT_00004440</name>
</gene>
<organism evidence="1 2">
    <name type="scientific">Leptothrix ochracea L12</name>
    <dbReference type="NCBI Taxonomy" id="735332"/>
    <lineage>
        <taxon>Bacteria</taxon>
        <taxon>Pseudomonadati</taxon>
        <taxon>Pseudomonadota</taxon>
        <taxon>Betaproteobacteria</taxon>
        <taxon>Burkholderiales</taxon>
        <taxon>Sphaerotilaceae</taxon>
        <taxon>Leptothrix</taxon>
    </lineage>
</organism>
<dbReference type="GeneID" id="92352035"/>
<dbReference type="Proteomes" id="UP000053899">
    <property type="component" value="Unassembled WGS sequence"/>
</dbReference>
<dbReference type="InterPro" id="IPR037150">
    <property type="entry name" value="H-NS_C_dom_sf"/>
</dbReference>
<protein>
    <submittedName>
        <fullName evidence="1">DNA-binding protein H-NS</fullName>
    </submittedName>
</protein>
<dbReference type="Gene3D" id="4.10.430.10">
    <property type="entry name" value="Histone-like protein H-NS, C-terminal domain"/>
    <property type="match status" value="1"/>
</dbReference>
<dbReference type="AlphaFoldDB" id="I4Z662"/>
<dbReference type="HOGENOM" id="CLU_2330308_0_0_4"/>
<sequence length="102" mass="12029">MTRIHSDDSEAEKIAAIRTIRKLMDFWRISPKELRGTTPLQAVSKPHSILYKHPVSGEHWDGKGKQPEWLRLALTKEGYTVEEIRWKEPEPFKVDIHQQDKR</sequence>
<evidence type="ECO:0000313" key="2">
    <source>
        <dbReference type="Proteomes" id="UP000053899"/>
    </source>
</evidence>
<dbReference type="RefSeq" id="WP_009453196.1">
    <property type="nucleotide sequence ID" value="NZ_JH660670.1"/>
</dbReference>
<accession>I4Z662</accession>
<reference evidence="1 2" key="1">
    <citation type="submission" date="2012-04" db="EMBL/GenBank/DDBJ databases">
        <title>Improved High-Quality Draft sequence of Leptothrix ochracea L12.</title>
        <authorList>
            <consortium name="US DOE Joint Genome Institute"/>
            <person name="Lucas S."/>
            <person name="Han J."/>
            <person name="Lapidus A."/>
            <person name="Cheng J.-F."/>
            <person name="Goodwin L."/>
            <person name="Pitluck S."/>
            <person name="Peters L."/>
            <person name="Zeytun A."/>
            <person name="Detter J.C."/>
            <person name="Han C."/>
            <person name="Tapia R."/>
            <person name="Land M."/>
            <person name="Hauser L."/>
            <person name="Kyrpides N."/>
            <person name="Ivanova N."/>
            <person name="Pagani I."/>
            <person name="Stepanauskas R."/>
            <person name="Masland D."/>
            <person name="Poulton N."/>
            <person name="Emerson D."/>
            <person name="Fleming E."/>
            <person name="Woyke T."/>
        </authorList>
    </citation>
    <scope>NUCLEOTIDE SEQUENCE [LARGE SCALE GENOMIC DNA]</scope>
    <source>
        <strain evidence="1 2">L12</strain>
    </source>
</reference>
<dbReference type="GO" id="GO:0003677">
    <property type="term" value="F:DNA binding"/>
    <property type="evidence" value="ECO:0007669"/>
    <property type="project" value="UniProtKB-KW"/>
</dbReference>
<proteinExistence type="predicted"/>
<dbReference type="EMBL" id="JH660670">
    <property type="protein sequence ID" value="EIM31704.1"/>
    <property type="molecule type" value="Genomic_DNA"/>
</dbReference>